<keyword evidence="5" id="KW-1185">Reference proteome</keyword>
<evidence type="ECO:0000256" key="1">
    <source>
        <dbReference type="ARBA" id="ARBA00004370"/>
    </source>
</evidence>
<keyword evidence="2" id="KW-0472">Membrane</keyword>
<evidence type="ECO:0000256" key="2">
    <source>
        <dbReference type="ARBA" id="ARBA00023136"/>
    </source>
</evidence>
<evidence type="ECO:0000313" key="5">
    <source>
        <dbReference type="Proteomes" id="UP001523262"/>
    </source>
</evidence>
<dbReference type="InterPro" id="IPR050491">
    <property type="entry name" value="AmpC-like"/>
</dbReference>
<sequence>MKKSVMWTFMTLGVFLLLLIAALITYGSTMHSDLSGNLQQKLGAFMDKKKVENQFNGVVLVAKDGKVLFEKGYGFANSEEGIPDRSDTEFRIASLTKSFTAVSILQLENQGKLKTTDPISKYIANFPNGNKITIHELLTHSSGIADHLKLTDTTKPITMSAFIDLMRKHKLEFNPGSKYKYSNTGYMILADIIEVVSGENYGTYFQEHIFTPAGMHHTYLRKADAKNFAVGYENMRKIVERDDESQLAGYGDIISTAGDLLKYNNAIHNDKLLPPSKIEKMETGYIDSASWGIFKYGYGWNVADNFISFGRPLVEHNGSLPGYKSDLADFVNDRVTVIILSNNQGTWNTGALSRELASITLGKRFWYFQKNF</sequence>
<dbReference type="SUPFAM" id="SSF56601">
    <property type="entry name" value="beta-lactamase/transpeptidase-like"/>
    <property type="match status" value="1"/>
</dbReference>
<feature type="domain" description="Beta-lactamase-related" evidence="3">
    <location>
        <begin position="52"/>
        <end position="346"/>
    </location>
</feature>
<dbReference type="PANTHER" id="PTHR46825">
    <property type="entry name" value="D-ALANYL-D-ALANINE-CARBOXYPEPTIDASE/ENDOPEPTIDASE AMPH"/>
    <property type="match status" value="1"/>
</dbReference>
<dbReference type="Pfam" id="PF00144">
    <property type="entry name" value="Beta-lactamase"/>
    <property type="match status" value="1"/>
</dbReference>
<protein>
    <submittedName>
        <fullName evidence="4">Beta-lactamase family protein</fullName>
    </submittedName>
</protein>
<dbReference type="Gene3D" id="3.40.710.10">
    <property type="entry name" value="DD-peptidase/beta-lactamase superfamily"/>
    <property type="match status" value="1"/>
</dbReference>
<comment type="subcellular location">
    <subcellularLocation>
        <location evidence="1">Membrane</location>
    </subcellularLocation>
</comment>
<evidence type="ECO:0000259" key="3">
    <source>
        <dbReference type="Pfam" id="PF00144"/>
    </source>
</evidence>
<dbReference type="PANTHER" id="PTHR46825:SF11">
    <property type="entry name" value="PENICILLIN-BINDING PROTEIN 4"/>
    <property type="match status" value="1"/>
</dbReference>
<proteinExistence type="predicted"/>
<name>A0ABT0WGI9_9BACI</name>
<dbReference type="Proteomes" id="UP001523262">
    <property type="component" value="Unassembled WGS sequence"/>
</dbReference>
<gene>
    <name evidence="4" type="ORF">NDK43_27675</name>
</gene>
<accession>A0ABT0WGI9</accession>
<evidence type="ECO:0000313" key="4">
    <source>
        <dbReference type="EMBL" id="MCM2535425.1"/>
    </source>
</evidence>
<dbReference type="InterPro" id="IPR001466">
    <property type="entry name" value="Beta-lactam-related"/>
</dbReference>
<dbReference type="EMBL" id="JAMQCR010000003">
    <property type="protein sequence ID" value="MCM2535425.1"/>
    <property type="molecule type" value="Genomic_DNA"/>
</dbReference>
<dbReference type="InterPro" id="IPR012338">
    <property type="entry name" value="Beta-lactam/transpept-like"/>
</dbReference>
<comment type="caution">
    <text evidence="4">The sequence shown here is derived from an EMBL/GenBank/DDBJ whole genome shotgun (WGS) entry which is preliminary data.</text>
</comment>
<organism evidence="4 5">
    <name type="scientific">Neobacillus pocheonensis</name>
    <dbReference type="NCBI Taxonomy" id="363869"/>
    <lineage>
        <taxon>Bacteria</taxon>
        <taxon>Bacillati</taxon>
        <taxon>Bacillota</taxon>
        <taxon>Bacilli</taxon>
        <taxon>Bacillales</taxon>
        <taxon>Bacillaceae</taxon>
        <taxon>Neobacillus</taxon>
    </lineage>
</organism>
<reference evidence="4 5" key="1">
    <citation type="submission" date="2022-06" db="EMBL/GenBank/DDBJ databases">
        <authorList>
            <person name="Jeon C.O."/>
        </authorList>
    </citation>
    <scope>NUCLEOTIDE SEQUENCE [LARGE SCALE GENOMIC DNA]</scope>
    <source>
        <strain evidence="4 5">KCTC 13943</strain>
    </source>
</reference>